<feature type="coiled-coil region" evidence="1">
    <location>
        <begin position="205"/>
        <end position="250"/>
    </location>
</feature>
<evidence type="ECO:0000256" key="1">
    <source>
        <dbReference type="SAM" id="Coils"/>
    </source>
</evidence>
<dbReference type="RefSeq" id="WP_053791436.1">
    <property type="nucleotide sequence ID" value="NZ_JXCY01000002.1"/>
</dbReference>
<dbReference type="AlphaFoldDB" id="A0A0M9DC81"/>
<name>A0A0M9DC81_9LACO</name>
<dbReference type="PATRIC" id="fig|148814.8.peg.236"/>
<organism evidence="2 3">
    <name type="scientific">Apilactobacillus kunkeei</name>
    <dbReference type="NCBI Taxonomy" id="148814"/>
    <lineage>
        <taxon>Bacteria</taxon>
        <taxon>Bacillati</taxon>
        <taxon>Bacillota</taxon>
        <taxon>Bacilli</taxon>
        <taxon>Lactobacillales</taxon>
        <taxon>Lactobacillaceae</taxon>
        <taxon>Apilactobacillus</taxon>
    </lineage>
</organism>
<keyword evidence="1" id="KW-0175">Coiled coil</keyword>
<evidence type="ECO:0000313" key="3">
    <source>
        <dbReference type="Proteomes" id="UP000037778"/>
    </source>
</evidence>
<dbReference type="CDD" id="cd22265">
    <property type="entry name" value="UDM1_RNF168"/>
    <property type="match status" value="1"/>
</dbReference>
<dbReference type="EMBL" id="JXCY01000002">
    <property type="protein sequence ID" value="KOY77132.1"/>
    <property type="molecule type" value="Genomic_DNA"/>
</dbReference>
<accession>A0A0M9DC81</accession>
<protein>
    <recommendedName>
        <fullName evidence="4">Bacteriophage abortive infection AbiH</fullName>
    </recommendedName>
</protein>
<proteinExistence type="predicted"/>
<dbReference type="Proteomes" id="UP000037778">
    <property type="component" value="Unassembled WGS sequence"/>
</dbReference>
<dbReference type="Pfam" id="PF14253">
    <property type="entry name" value="AbiH"/>
    <property type="match status" value="1"/>
</dbReference>
<sequence>MRTRTLLITGNGLDIKSGLKSTYTNFFNQKSILINDLYFYEGIYDTIFEENEEKELQGFDKDLCTYCKPIYWLQKWLLYYLESNDEKDNNLVKKNMYKFFDHIDGVIRDYDYSYWILPDVMKKDISKNWNGLEGAILDYINQINNKGFYIDGLNNLKENIRYRCFRQDKDLTIAFNIFMIIAQHVFENKKSIKIFYDDSIEKIEAECEKIQKDDTKEKLKDVSKEESETKKIAEQRKKELKDELKEKVKDIFYELIENIDMNEFLNSELNKLENVFSDYLKHEVDRNEYKRNVIKNIYNLVGTESVNILNFNYTDYDTYIKDANNDYSVNVNKVFNIHGSVNDHIIFGIDNKSNEDYEEDNGEHKNAPISVPMFTKTYRIMSRTSKSKMFESNGSANNNDIYYLADQSYDVIKFFGHSLSDADYSYFQSIFDKLDLYNSDVVLEFYYSKHGTNNVYPDKDMHKVENNVFSLLSKYGGTLDNKSRGNNLMHKLLVEGRLVIKELE</sequence>
<gene>
    <name evidence="2" type="ORF">RZ71_10420</name>
</gene>
<evidence type="ECO:0008006" key="4">
    <source>
        <dbReference type="Google" id="ProtNLM"/>
    </source>
</evidence>
<evidence type="ECO:0000313" key="2">
    <source>
        <dbReference type="EMBL" id="KOY77132.1"/>
    </source>
</evidence>
<keyword evidence="3" id="KW-1185">Reference proteome</keyword>
<reference evidence="2 3" key="1">
    <citation type="journal article" date="2015" name="Genome Biol. Evol.">
        <title>Functionally Structured Genomes in Lactobacillus kunkeei Colonizing the Honey Crop and Food Products of Honeybees and Stingless Bees.</title>
        <authorList>
            <person name="Tamarit D."/>
            <person name="Ellegaard K.M."/>
            <person name="Wikander J."/>
            <person name="Olofsson T."/>
            <person name="Vasquez A."/>
            <person name="Andersson S.G."/>
        </authorList>
    </citation>
    <scope>NUCLEOTIDE SEQUENCE [LARGE SCALE GENOMIC DNA]</scope>
    <source>
        <strain evidence="2 3">LAko</strain>
    </source>
</reference>
<comment type="caution">
    <text evidence="2">The sequence shown here is derived from an EMBL/GenBank/DDBJ whole genome shotgun (WGS) entry which is preliminary data.</text>
</comment>
<dbReference type="InterPro" id="IPR025935">
    <property type="entry name" value="AbiH"/>
</dbReference>